<protein>
    <submittedName>
        <fullName evidence="3">Uncharacterized protein</fullName>
    </submittedName>
</protein>
<keyword evidence="2" id="KW-0812">Transmembrane</keyword>
<organism evidence="3 4">
    <name type="scientific">Agrococcus versicolor</name>
    <dbReference type="NCBI Taxonomy" id="501482"/>
    <lineage>
        <taxon>Bacteria</taxon>
        <taxon>Bacillati</taxon>
        <taxon>Actinomycetota</taxon>
        <taxon>Actinomycetes</taxon>
        <taxon>Micrococcales</taxon>
        <taxon>Microbacteriaceae</taxon>
        <taxon>Agrococcus</taxon>
    </lineage>
</organism>
<evidence type="ECO:0000256" key="1">
    <source>
        <dbReference type="SAM" id="MobiDB-lite"/>
    </source>
</evidence>
<evidence type="ECO:0000313" key="3">
    <source>
        <dbReference type="EMBL" id="GAA2171804.1"/>
    </source>
</evidence>
<feature type="compositionally biased region" description="Basic and acidic residues" evidence="1">
    <location>
        <begin position="130"/>
        <end position="144"/>
    </location>
</feature>
<keyword evidence="2" id="KW-1133">Transmembrane helix</keyword>
<dbReference type="Proteomes" id="UP001501599">
    <property type="component" value="Unassembled WGS sequence"/>
</dbReference>
<sequence length="155" mass="15970">MVWIELVVAVVGGGVLGGLLIAGRSVAPGATWVVGWVALAGLGVASAVVVAIEPWITVSVGLAVAVAVVAVGAPWAAGRADPNLRALPYWTRLRADARLRADTVRRDARDAQDVAPQRDLSTPDAGRQAEGVRRDDRGPEDAAPQRDASTPDAGP</sequence>
<reference evidence="3 4" key="1">
    <citation type="journal article" date="2019" name="Int. J. Syst. Evol. Microbiol.">
        <title>The Global Catalogue of Microorganisms (GCM) 10K type strain sequencing project: providing services to taxonomists for standard genome sequencing and annotation.</title>
        <authorList>
            <consortium name="The Broad Institute Genomics Platform"/>
            <consortium name="The Broad Institute Genome Sequencing Center for Infectious Disease"/>
            <person name="Wu L."/>
            <person name="Ma J."/>
        </authorList>
    </citation>
    <scope>NUCLEOTIDE SEQUENCE [LARGE SCALE GENOMIC DNA]</scope>
    <source>
        <strain evidence="3 4">JCM 16026</strain>
    </source>
</reference>
<name>A0ABN3AM57_9MICO</name>
<evidence type="ECO:0000313" key="4">
    <source>
        <dbReference type="Proteomes" id="UP001501599"/>
    </source>
</evidence>
<keyword evidence="4" id="KW-1185">Reference proteome</keyword>
<proteinExistence type="predicted"/>
<dbReference type="EMBL" id="BAAAQT010000005">
    <property type="protein sequence ID" value="GAA2171804.1"/>
    <property type="molecule type" value="Genomic_DNA"/>
</dbReference>
<accession>A0ABN3AM57</accession>
<gene>
    <name evidence="3" type="ORF">GCM10009846_07080</name>
</gene>
<feature type="transmembrane region" description="Helical" evidence="2">
    <location>
        <begin position="6"/>
        <end position="23"/>
    </location>
</feature>
<keyword evidence="2" id="KW-0472">Membrane</keyword>
<comment type="caution">
    <text evidence="3">The sequence shown here is derived from an EMBL/GenBank/DDBJ whole genome shotgun (WGS) entry which is preliminary data.</text>
</comment>
<feature type="region of interest" description="Disordered" evidence="1">
    <location>
        <begin position="105"/>
        <end position="155"/>
    </location>
</feature>
<evidence type="ECO:0000256" key="2">
    <source>
        <dbReference type="SAM" id="Phobius"/>
    </source>
</evidence>
<feature type="transmembrane region" description="Helical" evidence="2">
    <location>
        <begin position="58"/>
        <end position="77"/>
    </location>
</feature>
<feature type="transmembrane region" description="Helical" evidence="2">
    <location>
        <begin position="30"/>
        <end position="52"/>
    </location>
</feature>